<keyword evidence="1" id="KW-0614">Plasmid</keyword>
<reference evidence="1 2" key="1">
    <citation type="submission" date="2019-03" db="EMBL/GenBank/DDBJ databases">
        <title>Long-read sequencing reveals hyperdense prophage content in a complex bacterial symbiont genome.</title>
        <authorList>
            <person name="Frost C.L."/>
            <person name="Siozios S."/>
            <person name="Nadal-Jimenez P."/>
            <person name="Brockhurst M.A."/>
            <person name="King K.C."/>
            <person name="Darby A.C."/>
            <person name="Hurst G.D.D."/>
        </authorList>
    </citation>
    <scope>NUCLEOTIDE SEQUENCE [LARGE SCALE GENOMIC DNA]</scope>
    <source>
        <strain evidence="1 2">FIN</strain>
        <plasmid evidence="2">parsfin13</plasmid>
    </source>
</reference>
<proteinExistence type="predicted"/>
<name>A0A4P7L2I5_9GAMM</name>
<accession>A0A4P7L2I5</accession>
<protein>
    <submittedName>
        <fullName evidence="1">Uncharacterized protein</fullName>
    </submittedName>
</protein>
<gene>
    <name evidence="1" type="ORF">ArsFIN_55580</name>
</gene>
<geneLocation type="plasmid" evidence="2">
    <name>parsfin13</name>
</geneLocation>
<organism evidence="1 2">
    <name type="scientific">Arsenophonus nasoniae</name>
    <name type="common">son-killer infecting Nasonia vitripennis</name>
    <dbReference type="NCBI Taxonomy" id="638"/>
    <lineage>
        <taxon>Bacteria</taxon>
        <taxon>Pseudomonadati</taxon>
        <taxon>Pseudomonadota</taxon>
        <taxon>Gammaproteobacteria</taxon>
        <taxon>Enterobacterales</taxon>
        <taxon>Morganellaceae</taxon>
        <taxon>Arsenophonus</taxon>
    </lineage>
</organism>
<dbReference type="KEGG" id="ans:ArsFIN_55580"/>
<dbReference type="EMBL" id="CP038625">
    <property type="protein sequence ID" value="QBY46947.1"/>
    <property type="molecule type" value="Genomic_DNA"/>
</dbReference>
<evidence type="ECO:0000313" key="1">
    <source>
        <dbReference type="EMBL" id="QBY46947.1"/>
    </source>
</evidence>
<sequence length="56" mass="6663">MKKIKQQLTELIKQVEQIETPIICDNAVEIIELSHHLFQQIHNKISPPQKNIVEWF</sequence>
<dbReference type="Proteomes" id="UP000295134">
    <property type="component" value="Plasmid pArsFIN13"/>
</dbReference>
<evidence type="ECO:0000313" key="2">
    <source>
        <dbReference type="Proteomes" id="UP000295134"/>
    </source>
</evidence>
<dbReference type="AlphaFoldDB" id="A0A4P7L2I5"/>